<dbReference type="PANTHER" id="PTHR18964:SF169">
    <property type="entry name" value="N-ACETYLMANNOSAMINE KINASE"/>
    <property type="match status" value="1"/>
</dbReference>
<dbReference type="SUPFAM" id="SSF53067">
    <property type="entry name" value="Actin-like ATPase domain"/>
    <property type="match status" value="1"/>
</dbReference>
<dbReference type="InterPro" id="IPR036388">
    <property type="entry name" value="WH-like_DNA-bd_sf"/>
</dbReference>
<sequence>MKSSGSTSEQSRVYNERIILHLVRQHPEISRVSIAERTGLSTQTISVITSSLLERQLLTIVGKVTGRRGQPSIKLSINESGAYGLGINVDRDHISAALLDFSGACVLLLEREVSFPSEELAKKIAQDLIEEVKATLGASWSKVQGIGLARPDYMDSWLDTLVTDSDQRANLDGLKAALKYWQSDAFESWLAELTGVSCFCENDAVAAATCELLLASDSPKRHFFYLFVSTACGGSLVANGECYFGAHGKAGSFGLIPTATGKHGKWILEALSLSSLRRFLMANQVVWPDNEKGWHDAQYAPLINQWAGEVALEVTPALASVIALYDPEAVLIGGRLPAPVLAALIDRLESTLASHSMLPLPEIRVAQTGYTAGVLGAAVLPLYETFAPQQNLLLLSSKEK</sequence>
<protein>
    <submittedName>
        <fullName evidence="1">Sugar kinase</fullName>
    </submittedName>
</protein>
<dbReference type="RefSeq" id="WP_112138071.1">
    <property type="nucleotide sequence ID" value="NZ_CP016181.1"/>
</dbReference>
<dbReference type="EMBL" id="CP016181">
    <property type="protein sequence ID" value="AWY00442.1"/>
    <property type="molecule type" value="Genomic_DNA"/>
</dbReference>
<proteinExistence type="predicted"/>
<dbReference type="SUPFAM" id="SSF46785">
    <property type="entry name" value="Winged helix' DNA-binding domain"/>
    <property type="match status" value="1"/>
</dbReference>
<dbReference type="InterPro" id="IPR043129">
    <property type="entry name" value="ATPase_NBD"/>
</dbReference>
<dbReference type="Gene3D" id="1.10.10.10">
    <property type="entry name" value="Winged helix-like DNA-binding domain superfamily/Winged helix DNA-binding domain"/>
    <property type="match status" value="1"/>
</dbReference>
<evidence type="ECO:0000313" key="1">
    <source>
        <dbReference type="EMBL" id="AWY00442.1"/>
    </source>
</evidence>
<dbReference type="AlphaFoldDB" id="A0A2Z4PSA1"/>
<dbReference type="PANTHER" id="PTHR18964">
    <property type="entry name" value="ROK (REPRESSOR, ORF, KINASE) FAMILY"/>
    <property type="match status" value="1"/>
</dbReference>
<dbReference type="InterPro" id="IPR000600">
    <property type="entry name" value="ROK"/>
</dbReference>
<accession>A0A2Z4PSA1</accession>
<evidence type="ECO:0000313" key="2">
    <source>
        <dbReference type="Proteomes" id="UP000249898"/>
    </source>
</evidence>
<keyword evidence="1" id="KW-0808">Transferase</keyword>
<keyword evidence="1" id="KW-0418">Kinase</keyword>
<name>A0A2Z4PSA1_9GAMM</name>
<dbReference type="Pfam" id="PF13412">
    <property type="entry name" value="HTH_24"/>
    <property type="match status" value="1"/>
</dbReference>
<dbReference type="OrthoDB" id="8595273at2"/>
<dbReference type="Gene3D" id="3.30.420.40">
    <property type="match status" value="2"/>
</dbReference>
<gene>
    <name evidence="1" type="ORF">A8139_10855</name>
</gene>
<dbReference type="GO" id="GO:0019262">
    <property type="term" value="P:N-acetylneuraminate catabolic process"/>
    <property type="evidence" value="ECO:0007669"/>
    <property type="project" value="TreeGrafter"/>
</dbReference>
<dbReference type="Proteomes" id="UP000249898">
    <property type="component" value="Chromosome"/>
</dbReference>
<organism evidence="1 2">
    <name type="scientific">Marinomonas primoryensis</name>
    <dbReference type="NCBI Taxonomy" id="178399"/>
    <lineage>
        <taxon>Bacteria</taxon>
        <taxon>Pseudomonadati</taxon>
        <taxon>Pseudomonadota</taxon>
        <taxon>Gammaproteobacteria</taxon>
        <taxon>Oceanospirillales</taxon>
        <taxon>Oceanospirillaceae</taxon>
        <taxon>Marinomonas</taxon>
    </lineage>
</organism>
<dbReference type="InterPro" id="IPR036390">
    <property type="entry name" value="WH_DNA-bd_sf"/>
</dbReference>
<dbReference type="GO" id="GO:0009384">
    <property type="term" value="F:N-acylmannosamine kinase activity"/>
    <property type="evidence" value="ECO:0007669"/>
    <property type="project" value="TreeGrafter"/>
</dbReference>
<reference evidence="1 2" key="1">
    <citation type="submission" date="2016-06" db="EMBL/GenBank/DDBJ databases">
        <title>The sequenced genome of the ice-adhering bacterium Marinomonas primoryensis, from Antarctica.</title>
        <authorList>
            <person name="Graham L."/>
            <person name="Vance T.D.R."/>
            <person name="Davies P.L."/>
        </authorList>
    </citation>
    <scope>NUCLEOTIDE SEQUENCE [LARGE SCALE GENOMIC DNA]</scope>
    <source>
        <strain evidence="1 2">AceL</strain>
    </source>
</reference>
<dbReference type="Pfam" id="PF00480">
    <property type="entry name" value="ROK"/>
    <property type="match status" value="1"/>
</dbReference>